<dbReference type="InterPro" id="IPR003615">
    <property type="entry name" value="HNH_nuc"/>
</dbReference>
<accession>A0A231FWZ3</accession>
<dbReference type="GO" id="GO:0003676">
    <property type="term" value="F:nucleic acid binding"/>
    <property type="evidence" value="ECO:0007669"/>
    <property type="project" value="InterPro"/>
</dbReference>
<dbReference type="InterPro" id="IPR002711">
    <property type="entry name" value="HNH"/>
</dbReference>
<dbReference type="RefSeq" id="WP_090451625.1">
    <property type="nucleotide sequence ID" value="NZ_FNTC01000001.1"/>
</dbReference>
<dbReference type="Proteomes" id="UP000198542">
    <property type="component" value="Unassembled WGS sequence"/>
</dbReference>
<proteinExistence type="predicted"/>
<reference evidence="3" key="1">
    <citation type="submission" date="2016-10" db="EMBL/GenBank/DDBJ databases">
        <authorList>
            <person name="Varghese N."/>
            <person name="Submissions S."/>
        </authorList>
    </citation>
    <scope>NUCLEOTIDE SEQUENCE [LARGE SCALE GENOMIC DNA]</scope>
    <source>
        <strain evidence="3">BS3660</strain>
    </source>
</reference>
<evidence type="ECO:0000259" key="1">
    <source>
        <dbReference type="Pfam" id="PF01844"/>
    </source>
</evidence>
<organism evidence="2 3">
    <name type="scientific">Pseudomonas jessenii</name>
    <dbReference type="NCBI Taxonomy" id="77298"/>
    <lineage>
        <taxon>Bacteria</taxon>
        <taxon>Pseudomonadati</taxon>
        <taxon>Pseudomonadota</taxon>
        <taxon>Gammaproteobacteria</taxon>
        <taxon>Pseudomonadales</taxon>
        <taxon>Pseudomonadaceae</taxon>
        <taxon>Pseudomonas</taxon>
    </lineage>
</organism>
<dbReference type="Gene3D" id="1.10.30.50">
    <property type="match status" value="1"/>
</dbReference>
<dbReference type="Pfam" id="PF01844">
    <property type="entry name" value="HNH"/>
    <property type="match status" value="1"/>
</dbReference>
<keyword evidence="3" id="KW-1185">Reference proteome</keyword>
<protein>
    <submittedName>
        <fullName evidence="2">TIGR02646 family protein</fullName>
    </submittedName>
</protein>
<feature type="domain" description="HNH" evidence="1">
    <location>
        <begin position="88"/>
        <end position="136"/>
    </location>
</feature>
<sequence>MSLLPAGRDRQAEEAEYLAKSHKRVKRRPHAAKIMKSENFFDASRRESRDVWGEFYATEWQTPAGLIKGAELMAALRDHLAELQDEQCCYCREPLLKGGYSRPIEHVLPRSEHPRFTLHFWNLAVSCERCNRLKGKTQSETFARVLSSYPDLADFVSQYHPRLHDYDVHIKYTAIVQNGVNIPLYAGRTVHGRNLCSQFLHAAALEMTLLSPKSKFYGDVNTIQNFIVSHDEAAIDKVQAVQTALLEAMVNAATG</sequence>
<dbReference type="EMBL" id="FNTC01000001">
    <property type="protein sequence ID" value="SEB31584.1"/>
    <property type="molecule type" value="Genomic_DNA"/>
</dbReference>
<dbReference type="GO" id="GO:0004519">
    <property type="term" value="F:endonuclease activity"/>
    <property type="evidence" value="ECO:0007669"/>
    <property type="project" value="InterPro"/>
</dbReference>
<dbReference type="AlphaFoldDB" id="A0A231FWZ3"/>
<gene>
    <name evidence="2" type="ORF">SAMN04490187_0230</name>
</gene>
<evidence type="ECO:0000313" key="3">
    <source>
        <dbReference type="Proteomes" id="UP000198542"/>
    </source>
</evidence>
<name>A0A231FWZ3_PSEJE</name>
<dbReference type="GO" id="GO:0008270">
    <property type="term" value="F:zinc ion binding"/>
    <property type="evidence" value="ECO:0007669"/>
    <property type="project" value="InterPro"/>
</dbReference>
<evidence type="ECO:0000313" key="2">
    <source>
        <dbReference type="EMBL" id="SEB31584.1"/>
    </source>
</evidence>
<dbReference type="CDD" id="cd00085">
    <property type="entry name" value="HNHc"/>
    <property type="match status" value="1"/>
</dbReference>